<accession>A0A840UX22</accession>
<keyword evidence="2" id="KW-1185">Reference proteome</keyword>
<dbReference type="Proteomes" id="UP000559117">
    <property type="component" value="Unassembled WGS sequence"/>
</dbReference>
<reference evidence="1 2" key="1">
    <citation type="submission" date="2020-08" db="EMBL/GenBank/DDBJ databases">
        <title>Genomic Encyclopedia of Type Strains, Phase IV (KMG-IV): sequencing the most valuable type-strain genomes for metagenomic binning, comparative biology and taxonomic classification.</title>
        <authorList>
            <person name="Goeker M."/>
        </authorList>
    </citation>
    <scope>NUCLEOTIDE SEQUENCE [LARGE SCALE GENOMIC DNA]</scope>
    <source>
        <strain evidence="1 2">DSM 24661</strain>
    </source>
</reference>
<comment type="caution">
    <text evidence="1">The sequence shown here is derived from an EMBL/GenBank/DDBJ whole genome shotgun (WGS) entry which is preliminary data.</text>
</comment>
<dbReference type="RefSeq" id="WP_183863190.1">
    <property type="nucleotide sequence ID" value="NZ_JACHFH010000047.1"/>
</dbReference>
<proteinExistence type="predicted"/>
<evidence type="ECO:0000313" key="2">
    <source>
        <dbReference type="Proteomes" id="UP000559117"/>
    </source>
</evidence>
<protein>
    <submittedName>
        <fullName evidence="1">Uncharacterized protein</fullName>
    </submittedName>
</protein>
<evidence type="ECO:0000313" key="1">
    <source>
        <dbReference type="EMBL" id="MBB5337404.1"/>
    </source>
</evidence>
<sequence>MKEFGRAAYQNPLLRTQWTSKYEIKSYESIANAQSNNSNIAEVKNYSICGVNSLLVYNDVEEEGYDHES</sequence>
<dbReference type="AlphaFoldDB" id="A0A840UX22"/>
<gene>
    <name evidence="1" type="ORF">HNR32_002566</name>
</gene>
<name>A0A840UX22_9FIRM</name>
<dbReference type="EMBL" id="JACHFH010000047">
    <property type="protein sequence ID" value="MBB5337404.1"/>
    <property type="molecule type" value="Genomic_DNA"/>
</dbReference>
<organism evidence="1 2">
    <name type="scientific">Pectinatus brassicae</name>
    <dbReference type="NCBI Taxonomy" id="862415"/>
    <lineage>
        <taxon>Bacteria</taxon>
        <taxon>Bacillati</taxon>
        <taxon>Bacillota</taxon>
        <taxon>Negativicutes</taxon>
        <taxon>Selenomonadales</taxon>
        <taxon>Selenomonadaceae</taxon>
        <taxon>Pectinatus</taxon>
    </lineage>
</organism>